<protein>
    <recommendedName>
        <fullName evidence="2">DUF4411 domain-containing protein</fullName>
    </recommendedName>
</protein>
<accession>X0TRX9</accession>
<dbReference type="Pfam" id="PF14367">
    <property type="entry name" value="DUF4411"/>
    <property type="match status" value="1"/>
</dbReference>
<reference evidence="1" key="1">
    <citation type="journal article" date="2014" name="Front. Microbiol.">
        <title>High frequency of phylogenetically diverse reductive dehalogenase-homologous genes in deep subseafloor sedimentary metagenomes.</title>
        <authorList>
            <person name="Kawai M."/>
            <person name="Futagami T."/>
            <person name="Toyoda A."/>
            <person name="Takaki Y."/>
            <person name="Nishi S."/>
            <person name="Hori S."/>
            <person name="Arai W."/>
            <person name="Tsubouchi T."/>
            <person name="Morono Y."/>
            <person name="Uchiyama I."/>
            <person name="Ito T."/>
            <person name="Fujiyama A."/>
            <person name="Inagaki F."/>
            <person name="Takami H."/>
        </authorList>
    </citation>
    <scope>NUCLEOTIDE SEQUENCE</scope>
    <source>
        <strain evidence="1">Expedition CK06-06</strain>
    </source>
</reference>
<name>X0TRX9_9ZZZZ</name>
<sequence>MIYVFDTSPFSTLFRNYYKERFPTLWNHFDDLVGDGRIVSTREVKNEILVGPIADLRDWVTRNREVFTTPTPEEGEFVSQIFSIRHFQQNVELQKLYTGGMVADPFVIAKAAVEGGSVVT</sequence>
<dbReference type="EMBL" id="BARS01009739">
    <property type="protein sequence ID" value="GAF78905.1"/>
    <property type="molecule type" value="Genomic_DNA"/>
</dbReference>
<feature type="non-terminal residue" evidence="1">
    <location>
        <position position="120"/>
    </location>
</feature>
<evidence type="ECO:0008006" key="2">
    <source>
        <dbReference type="Google" id="ProtNLM"/>
    </source>
</evidence>
<proteinExistence type="predicted"/>
<organism evidence="1">
    <name type="scientific">marine sediment metagenome</name>
    <dbReference type="NCBI Taxonomy" id="412755"/>
    <lineage>
        <taxon>unclassified sequences</taxon>
        <taxon>metagenomes</taxon>
        <taxon>ecological metagenomes</taxon>
    </lineage>
</organism>
<dbReference type="PIRSF" id="PIRSF008505">
    <property type="entry name" value="UCP008505"/>
    <property type="match status" value="1"/>
</dbReference>
<dbReference type="InterPro" id="IPR016541">
    <property type="entry name" value="UCP008505"/>
</dbReference>
<gene>
    <name evidence="1" type="ORF">S01H1_18246</name>
</gene>
<comment type="caution">
    <text evidence="1">The sequence shown here is derived from an EMBL/GenBank/DDBJ whole genome shotgun (WGS) entry which is preliminary data.</text>
</comment>
<dbReference type="AlphaFoldDB" id="X0TRX9"/>
<evidence type="ECO:0000313" key="1">
    <source>
        <dbReference type="EMBL" id="GAF78905.1"/>
    </source>
</evidence>